<gene>
    <name evidence="6" type="primary">rsmI</name>
    <name evidence="8" type="ORF">SAMN05216366_11247</name>
</gene>
<dbReference type="Gene3D" id="3.40.1010.10">
    <property type="entry name" value="Cobalt-precorrin-4 Transmethylase, Domain 1"/>
    <property type="match status" value="1"/>
</dbReference>
<dbReference type="CDD" id="cd11648">
    <property type="entry name" value="RsmI"/>
    <property type="match status" value="1"/>
</dbReference>
<evidence type="ECO:0000256" key="1">
    <source>
        <dbReference type="ARBA" id="ARBA00022490"/>
    </source>
</evidence>
<evidence type="ECO:0000313" key="8">
    <source>
        <dbReference type="EMBL" id="SDP29512.1"/>
    </source>
</evidence>
<protein>
    <recommendedName>
        <fullName evidence="6">Ribosomal RNA small subunit methyltransferase I</fullName>
        <ecNumber evidence="6">2.1.1.198</ecNumber>
    </recommendedName>
    <alternativeName>
        <fullName evidence="6">16S rRNA 2'-O-ribose C1402 methyltransferase</fullName>
    </alternativeName>
    <alternativeName>
        <fullName evidence="6">rRNA (cytidine-2'-O-)-methyltransferase RsmI</fullName>
    </alternativeName>
</protein>
<dbReference type="InterPro" id="IPR035996">
    <property type="entry name" value="4pyrrol_Methylase_sf"/>
</dbReference>
<keyword evidence="1 6" id="KW-0963">Cytoplasm</keyword>
<dbReference type="InterPro" id="IPR014777">
    <property type="entry name" value="4pyrrole_Mease_sub1"/>
</dbReference>
<proteinExistence type="inferred from homology"/>
<keyword evidence="5 6" id="KW-0949">S-adenosyl-L-methionine</keyword>
<dbReference type="InterPro" id="IPR018063">
    <property type="entry name" value="SAM_MeTrfase_RsmI_CS"/>
</dbReference>
<comment type="subcellular location">
    <subcellularLocation>
        <location evidence="6">Cytoplasm</location>
    </subcellularLocation>
</comment>
<comment type="similarity">
    <text evidence="6">Belongs to the methyltransferase superfamily. RsmI family.</text>
</comment>
<dbReference type="EC" id="2.1.1.198" evidence="6"/>
<dbReference type="PANTHER" id="PTHR46111">
    <property type="entry name" value="RIBOSOMAL RNA SMALL SUBUNIT METHYLTRANSFERASE I"/>
    <property type="match status" value="1"/>
</dbReference>
<dbReference type="NCBIfam" id="TIGR00096">
    <property type="entry name" value="16S rRNA (cytidine(1402)-2'-O)-methyltransferase"/>
    <property type="match status" value="1"/>
</dbReference>
<evidence type="ECO:0000313" key="9">
    <source>
        <dbReference type="Proteomes" id="UP000182412"/>
    </source>
</evidence>
<evidence type="ECO:0000256" key="2">
    <source>
        <dbReference type="ARBA" id="ARBA00022552"/>
    </source>
</evidence>
<dbReference type="HAMAP" id="MF_01877">
    <property type="entry name" value="16SrRNA_methyltr_I"/>
    <property type="match status" value="1"/>
</dbReference>
<sequence length="293" mass="32796">MTAVRLTDEVYMNENNIPTLYLCATPIGNLEDMTYRAVRMLGEVELIAAEDTRHTRQLLTHFDIHTKLTSYHEHNKLTKGPELIEYMREGHDLVCVSDAGLPGICDPGSHLAGLAIEAGFRVTPLPGANAGLSALICSGLDTTRFTFIGFLPKTGRKQQEVLESVRHYPDTLIFYEAPHHLKATLKAMHGVLGDRRVALGRELTKKFEEFQRGTLTEILAHYEENAPRGEYVIIVEGFTGEVTACENELPQEPRACCEYFMAQGLDKKEAMRKAAKALGLSRRDIYQAMLTDE</sequence>
<reference evidence="8 9" key="1">
    <citation type="submission" date="2016-10" db="EMBL/GenBank/DDBJ databases">
        <authorList>
            <person name="de Groot N.N."/>
        </authorList>
    </citation>
    <scope>NUCLEOTIDE SEQUENCE [LARGE SCALE GENOMIC DNA]</scope>
    <source>
        <strain evidence="8 9">S137</strain>
    </source>
</reference>
<dbReference type="PANTHER" id="PTHR46111:SF1">
    <property type="entry name" value="RIBOSOMAL RNA SMALL SUBUNIT METHYLTRANSFERASE I"/>
    <property type="match status" value="1"/>
</dbReference>
<dbReference type="Proteomes" id="UP000182412">
    <property type="component" value="Unassembled WGS sequence"/>
</dbReference>
<dbReference type="PIRSF" id="PIRSF005917">
    <property type="entry name" value="MTase_YraL"/>
    <property type="match status" value="1"/>
</dbReference>
<dbReference type="Pfam" id="PF00590">
    <property type="entry name" value="TP_methylase"/>
    <property type="match status" value="1"/>
</dbReference>
<dbReference type="GO" id="GO:0005737">
    <property type="term" value="C:cytoplasm"/>
    <property type="evidence" value="ECO:0007669"/>
    <property type="project" value="UniProtKB-SubCell"/>
</dbReference>
<name>A0A1H0RIX0_SELRU</name>
<dbReference type="GO" id="GO:0070677">
    <property type="term" value="F:rRNA (cytosine-2'-O-)-methyltransferase activity"/>
    <property type="evidence" value="ECO:0007669"/>
    <property type="project" value="UniProtKB-UniRule"/>
</dbReference>
<organism evidence="8 9">
    <name type="scientific">Selenomonas ruminantium</name>
    <dbReference type="NCBI Taxonomy" id="971"/>
    <lineage>
        <taxon>Bacteria</taxon>
        <taxon>Bacillati</taxon>
        <taxon>Bacillota</taxon>
        <taxon>Negativicutes</taxon>
        <taxon>Selenomonadales</taxon>
        <taxon>Selenomonadaceae</taxon>
        <taxon>Selenomonas</taxon>
    </lineage>
</organism>
<evidence type="ECO:0000259" key="7">
    <source>
        <dbReference type="Pfam" id="PF00590"/>
    </source>
</evidence>
<dbReference type="PROSITE" id="PS01296">
    <property type="entry name" value="RSMI"/>
    <property type="match status" value="1"/>
</dbReference>
<dbReference type="AlphaFoldDB" id="A0A1H0RIX0"/>
<evidence type="ECO:0000256" key="3">
    <source>
        <dbReference type="ARBA" id="ARBA00022603"/>
    </source>
</evidence>
<dbReference type="Gene3D" id="3.30.950.10">
    <property type="entry name" value="Methyltransferase, Cobalt-precorrin-4 Transmethylase, Domain 2"/>
    <property type="match status" value="1"/>
</dbReference>
<keyword evidence="3 6" id="KW-0489">Methyltransferase</keyword>
<keyword evidence="2 6" id="KW-0698">rRNA processing</keyword>
<evidence type="ECO:0000256" key="5">
    <source>
        <dbReference type="ARBA" id="ARBA00022691"/>
    </source>
</evidence>
<dbReference type="InterPro" id="IPR000878">
    <property type="entry name" value="4pyrrol_Mease"/>
</dbReference>
<dbReference type="FunFam" id="3.30.950.10:FF:000002">
    <property type="entry name" value="Ribosomal RNA small subunit methyltransferase I"/>
    <property type="match status" value="1"/>
</dbReference>
<dbReference type="SUPFAM" id="SSF53790">
    <property type="entry name" value="Tetrapyrrole methylase"/>
    <property type="match status" value="1"/>
</dbReference>
<comment type="function">
    <text evidence="6">Catalyzes the 2'-O-methylation of the ribose of cytidine 1402 (C1402) in 16S rRNA.</text>
</comment>
<feature type="domain" description="Tetrapyrrole methylase" evidence="7">
    <location>
        <begin position="19"/>
        <end position="218"/>
    </location>
</feature>
<dbReference type="InterPro" id="IPR008189">
    <property type="entry name" value="rRNA_ssu_MeTfrase_I"/>
</dbReference>
<dbReference type="InterPro" id="IPR014776">
    <property type="entry name" value="4pyrrole_Mease_sub2"/>
</dbReference>
<accession>A0A1H0RIX0</accession>
<keyword evidence="4 6" id="KW-0808">Transferase</keyword>
<dbReference type="EMBL" id="FNJQ01000012">
    <property type="protein sequence ID" value="SDP29512.1"/>
    <property type="molecule type" value="Genomic_DNA"/>
</dbReference>
<evidence type="ECO:0000256" key="6">
    <source>
        <dbReference type="HAMAP-Rule" id="MF_01877"/>
    </source>
</evidence>
<comment type="catalytic activity">
    <reaction evidence="6">
        <text>cytidine(1402) in 16S rRNA + S-adenosyl-L-methionine = 2'-O-methylcytidine(1402) in 16S rRNA + S-adenosyl-L-homocysteine + H(+)</text>
        <dbReference type="Rhea" id="RHEA:42924"/>
        <dbReference type="Rhea" id="RHEA-COMP:10285"/>
        <dbReference type="Rhea" id="RHEA-COMP:10286"/>
        <dbReference type="ChEBI" id="CHEBI:15378"/>
        <dbReference type="ChEBI" id="CHEBI:57856"/>
        <dbReference type="ChEBI" id="CHEBI:59789"/>
        <dbReference type="ChEBI" id="CHEBI:74495"/>
        <dbReference type="ChEBI" id="CHEBI:82748"/>
        <dbReference type="EC" id="2.1.1.198"/>
    </reaction>
</comment>
<evidence type="ECO:0000256" key="4">
    <source>
        <dbReference type="ARBA" id="ARBA00022679"/>
    </source>
</evidence>